<dbReference type="Proteomes" id="UP000789901">
    <property type="component" value="Unassembled WGS sequence"/>
</dbReference>
<evidence type="ECO:0000313" key="2">
    <source>
        <dbReference type="EMBL" id="CAG8844471.1"/>
    </source>
</evidence>
<accession>A0ABN7X087</accession>
<feature type="compositionally biased region" description="Polar residues" evidence="1">
    <location>
        <begin position="54"/>
        <end position="63"/>
    </location>
</feature>
<protein>
    <submittedName>
        <fullName evidence="2">32096_t:CDS:1</fullName>
    </submittedName>
</protein>
<sequence>RYYSAEEKAQIVQNMVIQESEIKDRRREDSKMPTINKKRKREDQEDHLDKAQEDPSTTISKEQQVNDETRNEAIAQEKILYSRALKSSLKDRN</sequence>
<gene>
    <name evidence="2" type="ORF">GMARGA_LOCUS37122</name>
</gene>
<feature type="compositionally biased region" description="Basic and acidic residues" evidence="1">
    <location>
        <begin position="21"/>
        <end position="31"/>
    </location>
</feature>
<evidence type="ECO:0000313" key="3">
    <source>
        <dbReference type="Proteomes" id="UP000789901"/>
    </source>
</evidence>
<feature type="compositionally biased region" description="Basic and acidic residues" evidence="1">
    <location>
        <begin position="41"/>
        <end position="53"/>
    </location>
</feature>
<keyword evidence="3" id="KW-1185">Reference proteome</keyword>
<feature type="region of interest" description="Disordered" evidence="1">
    <location>
        <begin position="21"/>
        <end position="71"/>
    </location>
</feature>
<feature type="non-terminal residue" evidence="2">
    <location>
        <position position="1"/>
    </location>
</feature>
<reference evidence="2 3" key="1">
    <citation type="submission" date="2021-06" db="EMBL/GenBank/DDBJ databases">
        <authorList>
            <person name="Kallberg Y."/>
            <person name="Tangrot J."/>
            <person name="Rosling A."/>
        </authorList>
    </citation>
    <scope>NUCLEOTIDE SEQUENCE [LARGE SCALE GENOMIC DNA]</scope>
    <source>
        <strain evidence="2 3">120-4 pot B 10/14</strain>
    </source>
</reference>
<evidence type="ECO:0000256" key="1">
    <source>
        <dbReference type="SAM" id="MobiDB-lite"/>
    </source>
</evidence>
<dbReference type="EMBL" id="CAJVQB010076100">
    <property type="protein sequence ID" value="CAG8844471.1"/>
    <property type="molecule type" value="Genomic_DNA"/>
</dbReference>
<organism evidence="2 3">
    <name type="scientific">Gigaspora margarita</name>
    <dbReference type="NCBI Taxonomy" id="4874"/>
    <lineage>
        <taxon>Eukaryota</taxon>
        <taxon>Fungi</taxon>
        <taxon>Fungi incertae sedis</taxon>
        <taxon>Mucoromycota</taxon>
        <taxon>Glomeromycotina</taxon>
        <taxon>Glomeromycetes</taxon>
        <taxon>Diversisporales</taxon>
        <taxon>Gigasporaceae</taxon>
        <taxon>Gigaspora</taxon>
    </lineage>
</organism>
<comment type="caution">
    <text evidence="2">The sequence shown here is derived from an EMBL/GenBank/DDBJ whole genome shotgun (WGS) entry which is preliminary data.</text>
</comment>
<proteinExistence type="predicted"/>
<name>A0ABN7X087_GIGMA</name>